<dbReference type="NCBIfam" id="TIGR01059">
    <property type="entry name" value="gyrB"/>
    <property type="match status" value="1"/>
</dbReference>
<dbReference type="GO" id="GO:0034335">
    <property type="term" value="F:DNA negative supercoiling activity"/>
    <property type="evidence" value="ECO:0007669"/>
    <property type="project" value="UniProtKB-ARBA"/>
</dbReference>
<dbReference type="GO" id="GO:0005737">
    <property type="term" value="C:cytoplasm"/>
    <property type="evidence" value="ECO:0007669"/>
    <property type="project" value="UniProtKB-SubCell"/>
</dbReference>
<comment type="caution">
    <text evidence="12">The sequence shown here is derived from an EMBL/GenBank/DDBJ whole genome shotgun (WGS) entry which is preliminary data.</text>
</comment>
<reference evidence="13" key="1">
    <citation type="submission" date="2018-10" db="EMBL/GenBank/DDBJ databases">
        <authorList>
            <person name="Vincent A.T."/>
            <person name="Schiettekatte O."/>
            <person name="Bourhy P."/>
            <person name="Veyrier F.J."/>
            <person name="Picardeau M."/>
        </authorList>
    </citation>
    <scope>NUCLEOTIDE SEQUENCE</scope>
    <source>
        <strain evidence="13">201800281</strain>
    </source>
</reference>
<dbReference type="FunFam" id="3.30.565.10:FF:000002">
    <property type="entry name" value="DNA gyrase subunit B"/>
    <property type="match status" value="1"/>
</dbReference>
<dbReference type="Proteomes" id="UP000297918">
    <property type="component" value="Unassembled WGS sequence"/>
</dbReference>
<dbReference type="PANTHER" id="PTHR45866:SF1">
    <property type="entry name" value="DNA GYRASE SUBUNIT B, MITOCHONDRIAL"/>
    <property type="match status" value="1"/>
</dbReference>
<keyword evidence="6 10" id="KW-0460">Magnesium</keyword>
<comment type="catalytic activity">
    <reaction evidence="1 10">
        <text>ATP-dependent breakage, passage and rejoining of double-stranded DNA.</text>
        <dbReference type="EC" id="5.6.2.2"/>
    </reaction>
</comment>
<dbReference type="GO" id="GO:0006261">
    <property type="term" value="P:DNA-templated DNA replication"/>
    <property type="evidence" value="ECO:0007669"/>
    <property type="project" value="UniProtKB-UniRule"/>
</dbReference>
<feature type="binding site" evidence="10">
    <location>
        <position position="503"/>
    </location>
    <ligand>
        <name>Mg(2+)</name>
        <dbReference type="ChEBI" id="CHEBI:18420"/>
        <label>1</label>
        <note>catalytic</note>
    </ligand>
</feature>
<dbReference type="PROSITE" id="PS00177">
    <property type="entry name" value="TOPOISOMERASE_II"/>
    <property type="match status" value="1"/>
</dbReference>
<dbReference type="SUPFAM" id="SSF56719">
    <property type="entry name" value="Type II DNA topoisomerase"/>
    <property type="match status" value="1"/>
</dbReference>
<dbReference type="FunFam" id="3.40.50.670:FF:000002">
    <property type="entry name" value="DNA gyrase subunit B"/>
    <property type="match status" value="1"/>
</dbReference>
<feature type="binding site" evidence="10">
    <location>
        <position position="429"/>
    </location>
    <ligand>
        <name>Mg(2+)</name>
        <dbReference type="ChEBI" id="CHEBI:18420"/>
        <label>1</label>
        <note>catalytic</note>
    </ligand>
</feature>
<dbReference type="InterPro" id="IPR013760">
    <property type="entry name" value="Topo_IIA-like_dom_sf"/>
</dbReference>
<keyword evidence="8" id="KW-0238">DNA-binding</keyword>
<dbReference type="NCBIfam" id="NF004189">
    <property type="entry name" value="PRK05644.1"/>
    <property type="match status" value="1"/>
</dbReference>
<dbReference type="SMART" id="SM00387">
    <property type="entry name" value="HATPase_c"/>
    <property type="match status" value="1"/>
</dbReference>
<evidence type="ECO:0000313" key="14">
    <source>
        <dbReference type="Proteomes" id="UP000297394"/>
    </source>
</evidence>
<dbReference type="CDD" id="cd16928">
    <property type="entry name" value="HATPase_GyrB-like"/>
    <property type="match status" value="1"/>
</dbReference>
<reference evidence="12 14" key="2">
    <citation type="journal article" date="2019" name="PLoS Negl. Trop. Dis.">
        <title>Revisiting the worldwide diversity of Leptospira species in the environment.</title>
        <authorList>
            <person name="Vincent A.T."/>
            <person name="Schiettekatte O."/>
            <person name="Bourhy P."/>
            <person name="Veyrier F.J."/>
            <person name="Picardeau M."/>
        </authorList>
    </citation>
    <scope>NUCLEOTIDE SEQUENCE [LARGE SCALE GENOMIC DNA]</scope>
    <source>
        <strain evidence="12 14">201800280</strain>
        <strain evidence="13">201800281</strain>
    </source>
</reference>
<dbReference type="InterPro" id="IPR011557">
    <property type="entry name" value="GyrB"/>
</dbReference>
<gene>
    <name evidence="10 12" type="primary">gyrB</name>
    <name evidence="12" type="ORF">EHQ23_01135</name>
    <name evidence="13" type="ORF">EHQ26_07070</name>
</gene>
<dbReference type="GO" id="GO:0005694">
    <property type="term" value="C:chromosome"/>
    <property type="evidence" value="ECO:0007669"/>
    <property type="project" value="InterPro"/>
</dbReference>
<comment type="function">
    <text evidence="10">A type II topoisomerase that negatively supercoils closed circular double-stranded (ds) DNA in an ATP-dependent manner to modulate DNA topology and maintain chromosomes in an underwound state. Negative supercoiling favors strand separation, and DNA replication, transcription, recombination and repair, all of which involve strand separation. Also able to catalyze the interconversion of other topological isomers of dsDNA rings, including catenanes and knotted rings. Type II topoisomerases break and join 2 DNA strands simultaneously in an ATP-dependent manner.</text>
</comment>
<evidence type="ECO:0000256" key="8">
    <source>
        <dbReference type="ARBA" id="ARBA00023125"/>
    </source>
</evidence>
<evidence type="ECO:0000256" key="4">
    <source>
        <dbReference type="ARBA" id="ARBA00022741"/>
    </source>
</evidence>
<dbReference type="InterPro" id="IPR036890">
    <property type="entry name" value="HATPase_C_sf"/>
</dbReference>
<keyword evidence="4 10" id="KW-0547">Nucleotide-binding</keyword>
<keyword evidence="3 10" id="KW-0479">Metal-binding</keyword>
<comment type="cofactor">
    <cofactor evidence="10">
        <name>Mg(2+)</name>
        <dbReference type="ChEBI" id="CHEBI:18420"/>
    </cofactor>
    <cofactor evidence="10">
        <name>Mn(2+)</name>
        <dbReference type="ChEBI" id="CHEBI:29035"/>
    </cofactor>
    <cofactor evidence="10">
        <name>Ca(2+)</name>
        <dbReference type="ChEBI" id="CHEBI:29108"/>
    </cofactor>
    <text evidence="10">Binds two Mg(2+) per subunit. The magnesium ions form salt bridges with both the protein and the DNA. Can also accept other divalent metal cations, such as Mn(2+) or Ca(2+).</text>
</comment>
<dbReference type="SUPFAM" id="SSF55874">
    <property type="entry name" value="ATPase domain of HSP90 chaperone/DNA topoisomerase II/histidine kinase"/>
    <property type="match status" value="1"/>
</dbReference>
<dbReference type="InterPro" id="IPR014721">
    <property type="entry name" value="Ribsml_uS5_D2-typ_fold_subgr"/>
</dbReference>
<dbReference type="InterPro" id="IPR018522">
    <property type="entry name" value="TopoIIA_CS"/>
</dbReference>
<feature type="domain" description="Toprim" evidence="11">
    <location>
        <begin position="423"/>
        <end position="538"/>
    </location>
</feature>
<dbReference type="EMBL" id="RQFM01000006">
    <property type="protein sequence ID" value="TGK90195.1"/>
    <property type="molecule type" value="Genomic_DNA"/>
</dbReference>
<dbReference type="PANTHER" id="PTHR45866">
    <property type="entry name" value="DNA GYRASE/TOPOISOMERASE SUBUNIT B"/>
    <property type="match status" value="1"/>
</dbReference>
<dbReference type="HAMAP" id="MF_01898">
    <property type="entry name" value="GyrB"/>
    <property type="match status" value="1"/>
</dbReference>
<dbReference type="EMBL" id="RQFL01000011">
    <property type="protein sequence ID" value="TGK93781.1"/>
    <property type="molecule type" value="Genomic_DNA"/>
</dbReference>
<keyword evidence="15" id="KW-1185">Reference proteome</keyword>
<evidence type="ECO:0000256" key="3">
    <source>
        <dbReference type="ARBA" id="ARBA00022723"/>
    </source>
</evidence>
<evidence type="ECO:0000313" key="15">
    <source>
        <dbReference type="Proteomes" id="UP000297918"/>
    </source>
</evidence>
<dbReference type="Pfam" id="PF02518">
    <property type="entry name" value="HATPase_c"/>
    <property type="match status" value="1"/>
</dbReference>
<dbReference type="PRINTS" id="PR01159">
    <property type="entry name" value="DNAGYRASEB"/>
</dbReference>
<dbReference type="InterPro" id="IPR003594">
    <property type="entry name" value="HATPase_dom"/>
</dbReference>
<dbReference type="InterPro" id="IPR013759">
    <property type="entry name" value="Topo_IIA_B_C"/>
</dbReference>
<dbReference type="InterPro" id="IPR001241">
    <property type="entry name" value="Topo_IIA"/>
</dbReference>
<organism evidence="12 14">
    <name type="scientific">Leptospira bourretii</name>
    <dbReference type="NCBI Taxonomy" id="2484962"/>
    <lineage>
        <taxon>Bacteria</taxon>
        <taxon>Pseudomonadati</taxon>
        <taxon>Spirochaetota</taxon>
        <taxon>Spirochaetia</taxon>
        <taxon>Leptospirales</taxon>
        <taxon>Leptospiraceae</taxon>
        <taxon>Leptospira</taxon>
    </lineage>
</organism>
<evidence type="ECO:0000256" key="1">
    <source>
        <dbReference type="ARBA" id="ARBA00000185"/>
    </source>
</evidence>
<feature type="site" description="Interaction with DNA" evidence="10">
    <location>
        <position position="454"/>
    </location>
</feature>
<evidence type="ECO:0000256" key="10">
    <source>
        <dbReference type="HAMAP-Rule" id="MF_01898"/>
    </source>
</evidence>
<comment type="subcellular location">
    <subcellularLocation>
        <location evidence="10">Cytoplasm</location>
    </subcellularLocation>
</comment>
<evidence type="ECO:0000256" key="9">
    <source>
        <dbReference type="ARBA" id="ARBA00023235"/>
    </source>
</evidence>
<dbReference type="NCBIfam" id="NF011501">
    <property type="entry name" value="PRK14939.1"/>
    <property type="match status" value="1"/>
</dbReference>
<evidence type="ECO:0000256" key="6">
    <source>
        <dbReference type="ARBA" id="ARBA00022842"/>
    </source>
</evidence>
<dbReference type="CDD" id="cd00822">
    <property type="entry name" value="TopoII_Trans_DNA_gyrase"/>
    <property type="match status" value="1"/>
</dbReference>
<dbReference type="Gene3D" id="3.30.230.10">
    <property type="match status" value="1"/>
</dbReference>
<dbReference type="Proteomes" id="UP000297394">
    <property type="component" value="Unassembled WGS sequence"/>
</dbReference>
<evidence type="ECO:0000256" key="2">
    <source>
        <dbReference type="ARBA" id="ARBA00010708"/>
    </source>
</evidence>
<dbReference type="InterPro" id="IPR013506">
    <property type="entry name" value="Topo_IIA_bsu_dom2"/>
</dbReference>
<dbReference type="OrthoDB" id="9802808at2"/>
<dbReference type="Pfam" id="PF00986">
    <property type="entry name" value="DNA_gyraseB_C"/>
    <property type="match status" value="1"/>
</dbReference>
<dbReference type="Pfam" id="PF00204">
    <property type="entry name" value="DNA_gyraseB"/>
    <property type="match status" value="1"/>
</dbReference>
<evidence type="ECO:0000313" key="12">
    <source>
        <dbReference type="EMBL" id="TGK90195.1"/>
    </source>
</evidence>
<dbReference type="InterPro" id="IPR006171">
    <property type="entry name" value="TOPRIM_dom"/>
</dbReference>
<sequence length="639" mass="72000">MSNQIDPNAYSASKIKILEGLEAVRKRPGMYIGTQDESGLHKMVYEVVDNSVDEAMAGHCTEIDVRILPDHIIEVRDNGRGIPTGIHPDKGKSTIEVVLTILHAGGKFENDAYKVSGGLHGVGVSVVNALSTYLEVEVHQDGKLHYQKYQAGVPVEDVKIIGDTTHRGTVVRFKADDTIFTTVDFSFDTLSARFREIAFLNKGLLIRIEDQRKEEVAKHEFKFDGGIVSFVEYITETKHPLHKVLHFVGEKENVWAEIALQYCDTYSENIFCFTNAINNNLGGTHLEGFRTALTRTLNDHLKKDQILFKKQPNGLQGDDIKEGLCAVISIKIPQPQFNSQTKEKLVNAEVKGLMQTITGEGLNRFFEENPAVIKKILEKCILASKAREAARRARDLTRRKTVLEGGGLPGKLADCSEKDPEHCELYLVEGDSAGGSAKQGRDRNTQAILPLKGKILNVEKARLDKILSNEEIRTLITVMGTGIGDDEFNVEKLRYKKIIIMTDADVDGSHIRTLLLTFFFRYMKPIIEQGSLFVAQPPLYLLKFGREAVYVYSDREKEEILRARPNDKVVIQRYKGLGEMNPEQLWDTTMDPKERVMLQVKLKDFVEAEDTFNILMGDEVSPRRRFIEANSYKVANLDL</sequence>
<dbReference type="GO" id="GO:0046872">
    <property type="term" value="F:metal ion binding"/>
    <property type="evidence" value="ECO:0007669"/>
    <property type="project" value="UniProtKB-KW"/>
</dbReference>
<evidence type="ECO:0000256" key="7">
    <source>
        <dbReference type="ARBA" id="ARBA00023029"/>
    </source>
</evidence>
<dbReference type="EC" id="5.6.2.2" evidence="10"/>
<dbReference type="InterPro" id="IPR002288">
    <property type="entry name" value="DNA_gyrase_B_C"/>
</dbReference>
<comment type="subunit">
    <text evidence="10">Heterotetramer, composed of two GyrA and two GyrB chains. In the heterotetramer, GyrA contains the active site tyrosine that forms a transient covalent intermediate with DNA, while GyrB binds cofactors and catalyzes ATP hydrolysis.</text>
</comment>
<feature type="binding site" evidence="10">
    <location>
        <position position="505"/>
    </location>
    <ligand>
        <name>Mg(2+)</name>
        <dbReference type="ChEBI" id="CHEBI:18420"/>
        <label>2</label>
    </ligand>
</feature>
<dbReference type="PROSITE" id="PS50880">
    <property type="entry name" value="TOPRIM"/>
    <property type="match status" value="1"/>
</dbReference>
<evidence type="ECO:0000313" key="13">
    <source>
        <dbReference type="EMBL" id="TGK93781.1"/>
    </source>
</evidence>
<keyword evidence="7 10" id="KW-0799">Topoisomerase</keyword>
<dbReference type="GO" id="GO:0003677">
    <property type="term" value="F:DNA binding"/>
    <property type="evidence" value="ECO:0007669"/>
    <property type="project" value="UniProtKB-KW"/>
</dbReference>
<dbReference type="GO" id="GO:0006265">
    <property type="term" value="P:DNA topological change"/>
    <property type="evidence" value="ECO:0007669"/>
    <property type="project" value="UniProtKB-UniRule"/>
</dbReference>
<keyword evidence="10" id="KW-0963">Cytoplasm</keyword>
<proteinExistence type="inferred from homology"/>
<accession>A0A4R9IPD9</accession>
<evidence type="ECO:0000259" key="11">
    <source>
        <dbReference type="PROSITE" id="PS50880"/>
    </source>
</evidence>
<feature type="binding site" evidence="10">
    <location>
        <position position="503"/>
    </location>
    <ligand>
        <name>Mg(2+)</name>
        <dbReference type="ChEBI" id="CHEBI:18420"/>
        <label>2</label>
    </ligand>
</feature>
<name>A0A4R9IPD9_9LEPT</name>
<dbReference type="FunFam" id="3.30.230.10:FF:000005">
    <property type="entry name" value="DNA gyrase subunit B"/>
    <property type="match status" value="1"/>
</dbReference>
<dbReference type="InterPro" id="IPR020568">
    <property type="entry name" value="Ribosomal_Su5_D2-typ_SF"/>
</dbReference>
<dbReference type="RefSeq" id="WP_135748304.1">
    <property type="nucleotide sequence ID" value="NZ_RQFL01000011.1"/>
</dbReference>
<keyword evidence="5 10" id="KW-0067">ATP-binding</keyword>
<dbReference type="AlphaFoldDB" id="A0A4R9IPD9"/>
<dbReference type="InterPro" id="IPR034160">
    <property type="entry name" value="TOPRIM_GyrB"/>
</dbReference>
<dbReference type="Gene3D" id="3.30.565.10">
    <property type="entry name" value="Histidine kinase-like ATPase, C-terminal domain"/>
    <property type="match status" value="1"/>
</dbReference>
<dbReference type="GO" id="GO:0005524">
    <property type="term" value="F:ATP binding"/>
    <property type="evidence" value="ECO:0007669"/>
    <property type="project" value="UniProtKB-UniRule"/>
</dbReference>
<dbReference type="SMART" id="SM00433">
    <property type="entry name" value="TOP2c"/>
    <property type="match status" value="1"/>
</dbReference>
<evidence type="ECO:0000256" key="5">
    <source>
        <dbReference type="ARBA" id="ARBA00022840"/>
    </source>
</evidence>
<dbReference type="Gene3D" id="3.40.50.670">
    <property type="match status" value="1"/>
</dbReference>
<dbReference type="SUPFAM" id="SSF54211">
    <property type="entry name" value="Ribosomal protein S5 domain 2-like"/>
    <property type="match status" value="1"/>
</dbReference>
<comment type="similarity">
    <text evidence="2 10">Belongs to the type II topoisomerase GyrB family.</text>
</comment>
<protein>
    <recommendedName>
        <fullName evidence="10">DNA gyrase subunit B</fullName>
        <ecNumber evidence="10">5.6.2.2</ecNumber>
    </recommendedName>
</protein>
<dbReference type="CDD" id="cd03366">
    <property type="entry name" value="TOPRIM_TopoIIA_GyrB"/>
    <property type="match status" value="1"/>
</dbReference>
<feature type="site" description="Interaction with DNA" evidence="10">
    <location>
        <position position="457"/>
    </location>
</feature>
<comment type="miscellaneous">
    <text evidence="10">Few gyrases are as efficient as E.coli at forming negative supercoils. Not all organisms have 2 type II topoisomerases; in organisms with a single type II topoisomerase this enzyme also has to decatenate newly replicated chromosomes.</text>
</comment>
<dbReference type="Pfam" id="PF01751">
    <property type="entry name" value="Toprim"/>
    <property type="match status" value="1"/>
</dbReference>
<dbReference type="PRINTS" id="PR00418">
    <property type="entry name" value="TPI2FAMILY"/>
</dbReference>
<dbReference type="InterPro" id="IPR000565">
    <property type="entry name" value="Topo_IIA_B"/>
</dbReference>
<keyword evidence="9 10" id="KW-0413">Isomerase</keyword>